<evidence type="ECO:0000313" key="2">
    <source>
        <dbReference type="EMBL" id="TWX63287.1"/>
    </source>
</evidence>
<dbReference type="PROSITE" id="PS51257">
    <property type="entry name" value="PROKAR_LIPOPROTEIN"/>
    <property type="match status" value="1"/>
</dbReference>
<dbReference type="EMBL" id="VOLQ01000047">
    <property type="protein sequence ID" value="TWX63287.1"/>
    <property type="molecule type" value="Genomic_DNA"/>
</dbReference>
<sequence>MNRFIILLLAISLFGCSKSVDIQLEPQAQMFLSKDIKQQVTITKQDAVYVALNDWLRTHQAGWYATSGRFPGGVYIKSGNYGFQVIESKVVIYSTLGNEPKAIYIQEINKGELSTILNLAK</sequence>
<accession>A0A5C6Q3S4</accession>
<dbReference type="RefSeq" id="WP_146800947.1">
    <property type="nucleotide sequence ID" value="NZ_VOLP01000034.1"/>
</dbReference>
<keyword evidence="3" id="KW-1185">Reference proteome</keyword>
<dbReference type="Proteomes" id="UP000321917">
    <property type="component" value="Unassembled WGS sequence"/>
</dbReference>
<dbReference type="EMBL" id="VOLR01000035">
    <property type="protein sequence ID" value="TWX54507.1"/>
    <property type="molecule type" value="Genomic_DNA"/>
</dbReference>
<proteinExistence type="predicted"/>
<evidence type="ECO:0008006" key="5">
    <source>
        <dbReference type="Google" id="ProtNLM"/>
    </source>
</evidence>
<reference evidence="2 4" key="1">
    <citation type="submission" date="2019-07" db="EMBL/GenBank/DDBJ databases">
        <title>Genomes of sea-ice associated Colwellia species.</title>
        <authorList>
            <person name="Bowman J.P."/>
        </authorList>
    </citation>
    <scope>NUCLEOTIDE SEQUENCE [LARGE SCALE GENOMIC DNA]</scope>
    <source>
        <strain evidence="1 3">ACAM 607</strain>
        <strain evidence="2 4">IC036</strain>
    </source>
</reference>
<dbReference type="OrthoDB" id="6227739at2"/>
<comment type="caution">
    <text evidence="2">The sequence shown here is derived from an EMBL/GenBank/DDBJ whole genome shotgun (WGS) entry which is preliminary data.</text>
</comment>
<name>A0A5C6Q3S4_9GAMM</name>
<dbReference type="AlphaFoldDB" id="A0A5C6Q3S4"/>
<evidence type="ECO:0000313" key="4">
    <source>
        <dbReference type="Proteomes" id="UP000321917"/>
    </source>
</evidence>
<evidence type="ECO:0000313" key="1">
    <source>
        <dbReference type="EMBL" id="TWX54507.1"/>
    </source>
</evidence>
<protein>
    <recommendedName>
        <fullName evidence="5">Lipoprotein</fullName>
    </recommendedName>
</protein>
<evidence type="ECO:0000313" key="3">
    <source>
        <dbReference type="Proteomes" id="UP000321525"/>
    </source>
</evidence>
<dbReference type="Proteomes" id="UP000321525">
    <property type="component" value="Unassembled WGS sequence"/>
</dbReference>
<gene>
    <name evidence="1" type="ORF">ESZ26_17710</name>
    <name evidence="2" type="ORF">ESZ27_17295</name>
</gene>
<organism evidence="2 4">
    <name type="scientific">Colwellia hornerae</name>
    <dbReference type="NCBI Taxonomy" id="89402"/>
    <lineage>
        <taxon>Bacteria</taxon>
        <taxon>Pseudomonadati</taxon>
        <taxon>Pseudomonadota</taxon>
        <taxon>Gammaproteobacteria</taxon>
        <taxon>Alteromonadales</taxon>
        <taxon>Colwelliaceae</taxon>
        <taxon>Colwellia</taxon>
    </lineage>
</organism>